<keyword evidence="6 12" id="KW-0732">Signal</keyword>
<evidence type="ECO:0000256" key="7">
    <source>
        <dbReference type="ARBA" id="ARBA00022801"/>
    </source>
</evidence>
<keyword evidence="8 11" id="KW-0119">Carbohydrate metabolism</keyword>
<feature type="signal peptide" evidence="12">
    <location>
        <begin position="1"/>
        <end position="32"/>
    </location>
</feature>
<comment type="catalytic activity">
    <reaction evidence="1 11">
        <text>Hydrolysis of (1-&gt;4)-alpha-D-glucosidic linkages in polysaccharides so as to remove successive maltose units from the non-reducing ends of the chains.</text>
        <dbReference type="EC" id="3.2.1.2"/>
    </reaction>
</comment>
<dbReference type="Gene3D" id="2.60.40.10">
    <property type="entry name" value="Immunoglobulins"/>
    <property type="match status" value="1"/>
</dbReference>
<feature type="chain" id="PRO_5045285676" description="Beta-amylase" evidence="12">
    <location>
        <begin position="33"/>
        <end position="551"/>
    </location>
</feature>
<reference evidence="14 15" key="1">
    <citation type="submission" date="2021-07" db="EMBL/GenBank/DDBJ databases">
        <title>Clostridium weizhouense sp. nov., an anaerobic bacterium isolated from activated sludge of Petroleum wastewater.</title>
        <authorList>
            <person name="Li Q."/>
        </authorList>
    </citation>
    <scope>NUCLEOTIDE SEQUENCE [LARGE SCALE GENOMIC DNA]</scope>
    <source>
        <strain evidence="14 15">YB-6</strain>
    </source>
</reference>
<evidence type="ECO:0000259" key="13">
    <source>
        <dbReference type="PROSITE" id="PS51166"/>
    </source>
</evidence>
<dbReference type="RefSeq" id="WP_219778618.1">
    <property type="nucleotide sequence ID" value="NZ_JAHXPT010000003.1"/>
</dbReference>
<dbReference type="Pfam" id="PF01373">
    <property type="entry name" value="Glyco_hydro_14"/>
    <property type="match status" value="1"/>
</dbReference>
<name>A0ABS7ALM7_9CLOT</name>
<keyword evidence="7 11" id="KW-0378">Hydrolase</keyword>
<dbReference type="PANTHER" id="PTHR31352">
    <property type="entry name" value="BETA-AMYLASE 1, CHLOROPLASTIC"/>
    <property type="match status" value="1"/>
</dbReference>
<dbReference type="PROSITE" id="PS51166">
    <property type="entry name" value="CBM20"/>
    <property type="match status" value="1"/>
</dbReference>
<comment type="cofactor">
    <cofactor evidence="2">
        <name>Ca(2+)</name>
        <dbReference type="ChEBI" id="CHEBI:29108"/>
    </cofactor>
</comment>
<dbReference type="InterPro" id="IPR000125">
    <property type="entry name" value="Glyco_hydro_14A_bac"/>
</dbReference>
<keyword evidence="10 11" id="KW-0624">Polysaccharide degradation</keyword>
<dbReference type="Proteomes" id="UP001519921">
    <property type="component" value="Unassembled WGS sequence"/>
</dbReference>
<dbReference type="EMBL" id="JAHXPT010000003">
    <property type="protein sequence ID" value="MBW6409563.1"/>
    <property type="molecule type" value="Genomic_DNA"/>
</dbReference>
<dbReference type="Pfam" id="PF00686">
    <property type="entry name" value="CBM_20"/>
    <property type="match status" value="1"/>
</dbReference>
<evidence type="ECO:0000256" key="9">
    <source>
        <dbReference type="ARBA" id="ARBA00023295"/>
    </source>
</evidence>
<comment type="similarity">
    <text evidence="3 11">Belongs to the glycosyl hydrolase 14 family.</text>
</comment>
<evidence type="ECO:0000256" key="8">
    <source>
        <dbReference type="ARBA" id="ARBA00023277"/>
    </source>
</evidence>
<dbReference type="EC" id="3.2.1.2" evidence="4 11"/>
<keyword evidence="15" id="KW-1185">Reference proteome</keyword>
<gene>
    <name evidence="14" type="ORF">KYD98_05620</name>
</gene>
<dbReference type="SUPFAM" id="SSF51445">
    <property type="entry name" value="(Trans)glycosidases"/>
    <property type="match status" value="1"/>
</dbReference>
<evidence type="ECO:0000256" key="5">
    <source>
        <dbReference type="ARBA" id="ARBA00022723"/>
    </source>
</evidence>
<comment type="caution">
    <text evidence="14">The sequence shown here is derived from an EMBL/GenBank/DDBJ whole genome shotgun (WGS) entry which is preliminary data.</text>
</comment>
<evidence type="ECO:0000256" key="12">
    <source>
        <dbReference type="SAM" id="SignalP"/>
    </source>
</evidence>
<dbReference type="PANTHER" id="PTHR31352:SF1">
    <property type="entry name" value="BETA-AMYLASE 3, CHLOROPLASTIC"/>
    <property type="match status" value="1"/>
</dbReference>
<evidence type="ECO:0000256" key="2">
    <source>
        <dbReference type="ARBA" id="ARBA00001913"/>
    </source>
</evidence>
<dbReference type="InterPro" id="IPR013783">
    <property type="entry name" value="Ig-like_fold"/>
</dbReference>
<feature type="domain" description="CBM20" evidence="13">
    <location>
        <begin position="450"/>
        <end position="551"/>
    </location>
</feature>
<evidence type="ECO:0000256" key="6">
    <source>
        <dbReference type="ARBA" id="ARBA00022729"/>
    </source>
</evidence>
<accession>A0ABS7ALM7</accession>
<dbReference type="InterPro" id="IPR017853">
    <property type="entry name" value="GH"/>
</dbReference>
<keyword evidence="9 11" id="KW-0326">Glycosidase</keyword>
<dbReference type="InterPro" id="IPR018238">
    <property type="entry name" value="Glyco_hydro_14_CS"/>
</dbReference>
<evidence type="ECO:0000256" key="1">
    <source>
        <dbReference type="ARBA" id="ARBA00000546"/>
    </source>
</evidence>
<dbReference type="Gene3D" id="3.20.20.80">
    <property type="entry name" value="Glycosidases"/>
    <property type="match status" value="1"/>
</dbReference>
<dbReference type="PROSITE" id="PS00679">
    <property type="entry name" value="BETA_AMYLASE_2"/>
    <property type="match status" value="1"/>
</dbReference>
<sequence>MKYNNLFKKYAKVALSLILTFAIMLSSSITTFASTIKKDYKTYVMAPLEDIKDNEWNTFKEKLITLKNNGVYAITTDIWWGSVEKNGDNQFDWSYYKKYADVVRSSGLKWVPILSTHQCGGNVGNGETTVSLPSWLWTKDSKENMQFKNEEGQYIDEYLSPWWSGIEQQYDELYASFAENFSDYKDIIAKIYLSAGPSGELRYPSYNSNIAGWTYPERGQLYCYSEAAVKDFQDAMQNKYNSISEVNTAWGTNLTDFTQIQPPTDGDNFFINGYKTTYGNDFLTWYQETLEKHLAKIGSLAHENFDSVFNVRIGAKMAGIHWLMNSPTMPHAAEYCAGLYNYSDLLDQFKKSDLDLTFTCLEMNDSDAYKDNYYSAPKSLVIEIANLAKSKGITMCGENALAIVNNNQGYQNSAEALFNYDLSGFTLLRINHILSDNGKFTSDFEPFIDTLVRKPVPVTFTIDNVNLNNGEKLYLTGSNWEMANWTTGLYPSEFTCKDGKATVTVYLGEGQNYEFKAIKKDKSGNVTWESGDNHSYTVPEDGGNYNWSWNN</sequence>
<proteinExistence type="inferred from homology"/>
<evidence type="ECO:0000313" key="14">
    <source>
        <dbReference type="EMBL" id="MBW6409563.1"/>
    </source>
</evidence>
<keyword evidence="5" id="KW-0479">Metal-binding</keyword>
<dbReference type="PRINTS" id="PR00750">
    <property type="entry name" value="BETAAMYLASE"/>
</dbReference>
<dbReference type="PRINTS" id="PR00841">
    <property type="entry name" value="GLHYDLASE14A"/>
</dbReference>
<evidence type="ECO:0000256" key="11">
    <source>
        <dbReference type="RuleBase" id="RU000509"/>
    </source>
</evidence>
<evidence type="ECO:0000313" key="15">
    <source>
        <dbReference type="Proteomes" id="UP001519921"/>
    </source>
</evidence>
<dbReference type="InterPro" id="IPR002044">
    <property type="entry name" value="CBM20"/>
</dbReference>
<dbReference type="InterPro" id="IPR001554">
    <property type="entry name" value="Glyco_hydro_14"/>
</dbReference>
<evidence type="ECO:0000256" key="3">
    <source>
        <dbReference type="ARBA" id="ARBA00005652"/>
    </source>
</evidence>
<protein>
    <recommendedName>
        <fullName evidence="4 11">Beta-amylase</fullName>
        <ecNumber evidence="4 11">3.2.1.2</ecNumber>
    </recommendedName>
</protein>
<evidence type="ECO:0000256" key="10">
    <source>
        <dbReference type="ARBA" id="ARBA00023326"/>
    </source>
</evidence>
<dbReference type="SMART" id="SM01065">
    <property type="entry name" value="CBM_2"/>
    <property type="match status" value="1"/>
</dbReference>
<evidence type="ECO:0000256" key="4">
    <source>
        <dbReference type="ARBA" id="ARBA00012594"/>
    </source>
</evidence>
<organism evidence="14 15">
    <name type="scientific">Clostridium weizhouense</name>
    <dbReference type="NCBI Taxonomy" id="2859781"/>
    <lineage>
        <taxon>Bacteria</taxon>
        <taxon>Bacillati</taxon>
        <taxon>Bacillota</taxon>
        <taxon>Clostridia</taxon>
        <taxon>Eubacteriales</taxon>
        <taxon>Clostridiaceae</taxon>
        <taxon>Clostridium</taxon>
    </lineage>
</organism>